<accession>A0AB36FLY4</accession>
<proteinExistence type="predicted"/>
<name>A0AB36FLY4_ALTMA</name>
<reference evidence="1 2" key="1">
    <citation type="submission" date="2016-09" db="EMBL/GenBank/DDBJ databases">
        <title>Draft Genome Sequence of four Alteromonas macleodii strains isolated from copper coupons and grown long-term at elevated copper levels.</title>
        <authorList>
            <person name="Cusick K."/>
            <person name="Dale J."/>
            <person name="Little B."/>
            <person name="Biffinger J."/>
        </authorList>
    </citation>
    <scope>NUCLEOTIDE SEQUENCE [LARGE SCALE GENOMIC DNA]</scope>
    <source>
        <strain evidence="1 2">KCP01</strain>
    </source>
</reference>
<comment type="caution">
    <text evidence="1">The sequence shown here is derived from an EMBL/GenBank/DDBJ whole genome shotgun (WGS) entry which is preliminary data.</text>
</comment>
<dbReference type="Proteomes" id="UP000095392">
    <property type="component" value="Unassembled WGS sequence"/>
</dbReference>
<sequence length="40" mass="4524">MPMTGKKPSNRVAGRLPVVRFVTVQVTVRQVNAGYRLQRL</sequence>
<organism evidence="1 2">
    <name type="scientific">Alteromonas macleodii</name>
    <name type="common">Pseudoalteromonas macleodii</name>
    <dbReference type="NCBI Taxonomy" id="28108"/>
    <lineage>
        <taxon>Bacteria</taxon>
        <taxon>Pseudomonadati</taxon>
        <taxon>Pseudomonadota</taxon>
        <taxon>Gammaproteobacteria</taxon>
        <taxon>Alteromonadales</taxon>
        <taxon>Alteromonadaceae</taxon>
        <taxon>Alteromonas/Salinimonas group</taxon>
        <taxon>Alteromonas</taxon>
    </lineage>
</organism>
<protein>
    <submittedName>
        <fullName evidence="1">Uncharacterized protein</fullName>
    </submittedName>
</protein>
<dbReference type="AlphaFoldDB" id="A0AB36FLY4"/>
<evidence type="ECO:0000313" key="2">
    <source>
        <dbReference type="Proteomes" id="UP000095392"/>
    </source>
</evidence>
<gene>
    <name evidence="1" type="ORF">BFV95_4762</name>
</gene>
<keyword evidence="2" id="KW-1185">Reference proteome</keyword>
<dbReference type="EMBL" id="MIPY01000061">
    <property type="protein sequence ID" value="OES24495.1"/>
    <property type="molecule type" value="Genomic_DNA"/>
</dbReference>
<evidence type="ECO:0000313" key="1">
    <source>
        <dbReference type="EMBL" id="OES24495.1"/>
    </source>
</evidence>